<feature type="domain" description="UvrD-like helicase ATP-binding" evidence="16">
    <location>
        <begin position="3"/>
        <end position="433"/>
    </location>
</feature>
<dbReference type="PROSITE" id="PS51198">
    <property type="entry name" value="UVRD_HELICASE_ATP_BIND"/>
    <property type="match status" value="1"/>
</dbReference>
<dbReference type="GO" id="GO:0005829">
    <property type="term" value="C:cytosol"/>
    <property type="evidence" value="ECO:0007669"/>
    <property type="project" value="TreeGrafter"/>
</dbReference>
<dbReference type="SUPFAM" id="SSF52980">
    <property type="entry name" value="Restriction endonuclease-like"/>
    <property type="match status" value="1"/>
</dbReference>
<dbReference type="GO" id="GO:0005524">
    <property type="term" value="F:ATP binding"/>
    <property type="evidence" value="ECO:0007669"/>
    <property type="project" value="UniProtKB-UniRule"/>
</dbReference>
<evidence type="ECO:0000259" key="17">
    <source>
        <dbReference type="PROSITE" id="PS51217"/>
    </source>
</evidence>
<evidence type="ECO:0000256" key="15">
    <source>
        <dbReference type="SAM" id="MobiDB-lite"/>
    </source>
</evidence>
<keyword evidence="10" id="KW-0413">Isomerase</keyword>
<evidence type="ECO:0000256" key="11">
    <source>
        <dbReference type="ARBA" id="ARBA00034617"/>
    </source>
</evidence>
<dbReference type="GO" id="GO:0009338">
    <property type="term" value="C:exodeoxyribonuclease V complex"/>
    <property type="evidence" value="ECO:0007669"/>
    <property type="project" value="TreeGrafter"/>
</dbReference>
<dbReference type="InterPro" id="IPR038726">
    <property type="entry name" value="PDDEXK_AddAB-type"/>
</dbReference>
<reference evidence="18 19" key="1">
    <citation type="submission" date="2019-12" db="EMBL/GenBank/DDBJ databases">
        <title>Auraticoccus cholistani sp. nov., an actinomycete isolated from soil of Cholistan desert.</title>
        <authorList>
            <person name="Cheema M.T."/>
        </authorList>
    </citation>
    <scope>NUCLEOTIDE SEQUENCE [LARGE SCALE GENOMIC DNA]</scope>
    <source>
        <strain evidence="18 19">F435</strain>
    </source>
</reference>
<evidence type="ECO:0000256" key="4">
    <source>
        <dbReference type="ARBA" id="ARBA00022801"/>
    </source>
</evidence>
<comment type="caution">
    <text evidence="18">The sequence shown here is derived from an EMBL/GenBank/DDBJ whole genome shotgun (WGS) entry which is preliminary data.</text>
</comment>
<proteinExistence type="predicted"/>
<dbReference type="GO" id="GO:0043138">
    <property type="term" value="F:3'-5' DNA helicase activity"/>
    <property type="evidence" value="ECO:0007669"/>
    <property type="project" value="UniProtKB-EC"/>
</dbReference>
<dbReference type="GO" id="GO:0003677">
    <property type="term" value="F:DNA binding"/>
    <property type="evidence" value="ECO:0007669"/>
    <property type="project" value="UniProtKB-KW"/>
</dbReference>
<keyword evidence="8" id="KW-0238">DNA-binding</keyword>
<keyword evidence="4 14" id="KW-0378">Hydrolase</keyword>
<evidence type="ECO:0000256" key="7">
    <source>
        <dbReference type="ARBA" id="ARBA00022840"/>
    </source>
</evidence>
<dbReference type="PANTHER" id="PTHR11070:SF23">
    <property type="entry name" value="RECBCD ENZYME SUBUNIT RECB"/>
    <property type="match status" value="1"/>
</dbReference>
<evidence type="ECO:0000256" key="3">
    <source>
        <dbReference type="ARBA" id="ARBA00022763"/>
    </source>
</evidence>
<evidence type="ECO:0000256" key="13">
    <source>
        <dbReference type="ARBA" id="ARBA00048988"/>
    </source>
</evidence>
<evidence type="ECO:0000256" key="8">
    <source>
        <dbReference type="ARBA" id="ARBA00023125"/>
    </source>
</evidence>
<organism evidence="18 19">
    <name type="scientific">Auraticoccus cholistanensis</name>
    <dbReference type="NCBI Taxonomy" id="2656650"/>
    <lineage>
        <taxon>Bacteria</taxon>
        <taxon>Bacillati</taxon>
        <taxon>Actinomycetota</taxon>
        <taxon>Actinomycetes</taxon>
        <taxon>Propionibacteriales</taxon>
        <taxon>Propionibacteriaceae</taxon>
        <taxon>Auraticoccus</taxon>
    </lineage>
</organism>
<keyword evidence="6" id="KW-0269">Exonuclease</keyword>
<comment type="catalytic activity">
    <reaction evidence="13">
        <text>ATP + H2O = ADP + phosphate + H(+)</text>
        <dbReference type="Rhea" id="RHEA:13065"/>
        <dbReference type="ChEBI" id="CHEBI:15377"/>
        <dbReference type="ChEBI" id="CHEBI:15378"/>
        <dbReference type="ChEBI" id="CHEBI:30616"/>
        <dbReference type="ChEBI" id="CHEBI:43474"/>
        <dbReference type="ChEBI" id="CHEBI:456216"/>
        <dbReference type="EC" id="5.6.2.4"/>
    </reaction>
</comment>
<comment type="catalytic activity">
    <reaction evidence="11">
        <text>Couples ATP hydrolysis with the unwinding of duplex DNA by translocating in the 3'-5' direction.</text>
        <dbReference type="EC" id="5.6.2.4"/>
    </reaction>
</comment>
<dbReference type="InterPro" id="IPR011604">
    <property type="entry name" value="PDDEXK-like_dom_sf"/>
</dbReference>
<dbReference type="EC" id="5.6.2.4" evidence="12"/>
<dbReference type="InterPro" id="IPR000212">
    <property type="entry name" value="DNA_helicase_UvrD/REP"/>
</dbReference>
<evidence type="ECO:0000256" key="14">
    <source>
        <dbReference type="PROSITE-ProRule" id="PRU00560"/>
    </source>
</evidence>
<dbReference type="Pfam" id="PF12705">
    <property type="entry name" value="PDDEXK_1"/>
    <property type="match status" value="1"/>
</dbReference>
<dbReference type="Pfam" id="PF00580">
    <property type="entry name" value="UvrD-helicase"/>
    <property type="match status" value="2"/>
</dbReference>
<evidence type="ECO:0000256" key="10">
    <source>
        <dbReference type="ARBA" id="ARBA00023235"/>
    </source>
</evidence>
<dbReference type="Pfam" id="PF13361">
    <property type="entry name" value="UvrD_C"/>
    <property type="match status" value="1"/>
</dbReference>
<evidence type="ECO:0000256" key="9">
    <source>
        <dbReference type="ARBA" id="ARBA00023204"/>
    </source>
</evidence>
<keyword evidence="3" id="KW-0227">DNA damage</keyword>
<evidence type="ECO:0000256" key="12">
    <source>
        <dbReference type="ARBA" id="ARBA00034808"/>
    </source>
</evidence>
<dbReference type="SUPFAM" id="SSF52540">
    <property type="entry name" value="P-loop containing nucleoside triphosphate hydrolases"/>
    <property type="match status" value="1"/>
</dbReference>
<evidence type="ECO:0000256" key="2">
    <source>
        <dbReference type="ARBA" id="ARBA00022741"/>
    </source>
</evidence>
<evidence type="ECO:0000256" key="1">
    <source>
        <dbReference type="ARBA" id="ARBA00022722"/>
    </source>
</evidence>
<dbReference type="PANTHER" id="PTHR11070">
    <property type="entry name" value="UVRD / RECB / PCRA DNA HELICASE FAMILY MEMBER"/>
    <property type="match status" value="1"/>
</dbReference>
<dbReference type="PROSITE" id="PS51217">
    <property type="entry name" value="UVRD_HELICASE_CTER"/>
    <property type="match status" value="1"/>
</dbReference>
<evidence type="ECO:0000313" key="18">
    <source>
        <dbReference type="EMBL" id="MVA74489.1"/>
    </source>
</evidence>
<dbReference type="Gene3D" id="3.90.320.10">
    <property type="match status" value="1"/>
</dbReference>
<name>A0A6A9UZV4_9ACTN</name>
<keyword evidence="19" id="KW-1185">Reference proteome</keyword>
<dbReference type="Gene3D" id="1.10.486.10">
    <property type="entry name" value="PCRA, domain 4"/>
    <property type="match status" value="1"/>
</dbReference>
<evidence type="ECO:0000256" key="6">
    <source>
        <dbReference type="ARBA" id="ARBA00022839"/>
    </source>
</evidence>
<dbReference type="GO" id="GO:0000725">
    <property type="term" value="P:recombinational repair"/>
    <property type="evidence" value="ECO:0007669"/>
    <property type="project" value="TreeGrafter"/>
</dbReference>
<dbReference type="AlphaFoldDB" id="A0A6A9UZV4"/>
<sequence>MTPADNLARDTIRTATDQTLFVNAGAGSGKTQALVDRVTTLVLEDGVRLAEVAAVTFTEKAGAELRDRLRGRFEPIGQDAGEPTHARAQQALDDLDTAAIGTLHSFAQRILASYPIEAGLPPVIEVLDEVGSSVAFADRWSTLQRVLLDDDEVAEPLLLALALGVKLDHIRSLVRALGNDWDLIQERIIDQPPTVLEVPELDGLLADAHAVVALSGHCTDDEDRLLAHLETLREELALLAATDDVRVRLGGLRRISQISFTQGKKKSWGVDVAEVRARGAGVRDLAGEVVAVVVDRCLRILVRWAGQQVLAAAEERRREGRLEFHDLLVLTRELLRQQPAVRDAMHQQYQRLLLDEFQDTDPIQIELAVRIAAGAAAEQDNWQDVAVPEGRLFFVGDAKQSIYRFRRADIATYLQAERRLGRRLTLYTNFRTVAPVLQWVNGVFVSLIEGGEGQPSYEPLAPHRWDAVEGPAVTVLGVEAHEDKPNADEIRRREAADVAAAVQRALRDGWQVWDARLGAEGGWRAAEHRDIAVLVPARTSLPFLEDALDGAGIPFRAEASSLVYQSEEIRELFAAARAVADSTDELSLVMALRSPLFGCGDDDLWHWRHAGGRIRIWSRLQDEHPLADGPVGSALSYLRGLARRARWLQPSEVLAALVADRRMMEVAAARPRGRDVWRRVRFVVDQARAWQEVSSGGLRAYLAWAAFQAQEATRVAEAVLPETDSDAVHAMTIHAAKGLEFPIVVVSGLSSQSMTPRGVRLLWRDGGYQVRFGSQVQTDDFAEAAPVDEQMDGLEKRRLLYVAATRARDHLVVSLHRRPGQTTAASLLADAGAAGFGAHHFSGAAQPEDGPASPPRVEPPPDWDEWLAGVQAARDESATVHTVSASGLEGTEPEVELGATEAPDGMAKGPRDLELPPWSKGRYGSAVGRAVHGVLQSVDLATGAGLEAAVEAQVLAEGVLGQADLVRDLVRSALGSELVQRAAAREHWQESYVGTVQDDGRVLEGYVDLIFREDDGTLVVVDYKTDAVPPGGIDSRVTYYAPQMRAYRSCLEAATGTAVRTVLLFLHPQTAVAVDVEEAGR</sequence>
<dbReference type="EMBL" id="WPCU01000001">
    <property type="protein sequence ID" value="MVA74489.1"/>
    <property type="molecule type" value="Genomic_DNA"/>
</dbReference>
<feature type="domain" description="UvrD-like helicase C-terminal" evidence="17">
    <location>
        <begin position="451"/>
        <end position="738"/>
    </location>
</feature>
<dbReference type="Proteomes" id="UP000435304">
    <property type="component" value="Unassembled WGS sequence"/>
</dbReference>
<protein>
    <recommendedName>
        <fullName evidence="12">DNA 3'-5' helicase</fullName>
        <ecNumber evidence="12">5.6.2.4</ecNumber>
    </recommendedName>
</protein>
<accession>A0A6A9UZV4</accession>
<dbReference type="GO" id="GO:0004527">
    <property type="term" value="F:exonuclease activity"/>
    <property type="evidence" value="ECO:0007669"/>
    <property type="project" value="UniProtKB-KW"/>
</dbReference>
<keyword evidence="5 14" id="KW-0347">Helicase</keyword>
<feature type="binding site" evidence="14">
    <location>
        <begin position="24"/>
        <end position="31"/>
    </location>
    <ligand>
        <name>ATP</name>
        <dbReference type="ChEBI" id="CHEBI:30616"/>
    </ligand>
</feature>
<evidence type="ECO:0000313" key="19">
    <source>
        <dbReference type="Proteomes" id="UP000435304"/>
    </source>
</evidence>
<keyword evidence="7 14" id="KW-0067">ATP-binding</keyword>
<dbReference type="RefSeq" id="WP_156606969.1">
    <property type="nucleotide sequence ID" value="NZ_WPCU01000001.1"/>
</dbReference>
<keyword evidence="2 14" id="KW-0547">Nucleotide-binding</keyword>
<gene>
    <name evidence="18" type="ORF">GC722_00335</name>
</gene>
<evidence type="ECO:0000259" key="16">
    <source>
        <dbReference type="PROSITE" id="PS51198"/>
    </source>
</evidence>
<dbReference type="Gene3D" id="3.40.50.300">
    <property type="entry name" value="P-loop containing nucleotide triphosphate hydrolases"/>
    <property type="match status" value="4"/>
</dbReference>
<dbReference type="InterPro" id="IPR011335">
    <property type="entry name" value="Restrct_endonuc-II-like"/>
</dbReference>
<keyword evidence="1" id="KW-0540">Nuclease</keyword>
<evidence type="ECO:0000256" key="5">
    <source>
        <dbReference type="ARBA" id="ARBA00022806"/>
    </source>
</evidence>
<dbReference type="InterPro" id="IPR014017">
    <property type="entry name" value="DNA_helicase_UvrD-like_C"/>
</dbReference>
<dbReference type="InterPro" id="IPR014016">
    <property type="entry name" value="UvrD-like_ATP-bd"/>
</dbReference>
<dbReference type="InterPro" id="IPR027417">
    <property type="entry name" value="P-loop_NTPase"/>
</dbReference>
<keyword evidence="9" id="KW-0234">DNA repair</keyword>
<feature type="region of interest" description="Disordered" evidence="15">
    <location>
        <begin position="839"/>
        <end position="862"/>
    </location>
</feature>